<keyword evidence="6" id="KW-1185">Reference proteome</keyword>
<dbReference type="Pfam" id="PF02678">
    <property type="entry name" value="Pirin"/>
    <property type="match status" value="1"/>
</dbReference>
<dbReference type="InterPro" id="IPR012093">
    <property type="entry name" value="Pirin"/>
</dbReference>
<dbReference type="PANTHER" id="PTHR13903">
    <property type="entry name" value="PIRIN-RELATED"/>
    <property type="match status" value="1"/>
</dbReference>
<evidence type="ECO:0000313" key="6">
    <source>
        <dbReference type="Proteomes" id="UP001501353"/>
    </source>
</evidence>
<dbReference type="InterPro" id="IPR008778">
    <property type="entry name" value="Pirin_C_dom"/>
</dbReference>
<feature type="domain" description="Pirin C-terminal" evidence="4">
    <location>
        <begin position="189"/>
        <end position="291"/>
    </location>
</feature>
<dbReference type="Pfam" id="PF05726">
    <property type="entry name" value="Pirin_C"/>
    <property type="match status" value="1"/>
</dbReference>
<gene>
    <name evidence="5" type="ORF">GCM10022212_36230</name>
</gene>
<feature type="domain" description="Pirin N-terminal" evidence="3">
    <location>
        <begin position="27"/>
        <end position="133"/>
    </location>
</feature>
<dbReference type="Gene3D" id="2.60.120.10">
    <property type="entry name" value="Jelly Rolls"/>
    <property type="match status" value="2"/>
</dbReference>
<evidence type="ECO:0000259" key="4">
    <source>
        <dbReference type="Pfam" id="PF05726"/>
    </source>
</evidence>
<dbReference type="InterPro" id="IPR003829">
    <property type="entry name" value="Pirin_N_dom"/>
</dbReference>
<reference evidence="6" key="1">
    <citation type="journal article" date="2019" name="Int. J. Syst. Evol. Microbiol.">
        <title>The Global Catalogue of Microorganisms (GCM) 10K type strain sequencing project: providing services to taxonomists for standard genome sequencing and annotation.</title>
        <authorList>
            <consortium name="The Broad Institute Genomics Platform"/>
            <consortium name="The Broad Institute Genome Sequencing Center for Infectious Disease"/>
            <person name="Wu L."/>
            <person name="Ma J."/>
        </authorList>
    </citation>
    <scope>NUCLEOTIDE SEQUENCE [LARGE SCALE GENOMIC DNA]</scope>
    <source>
        <strain evidence="6">JCM 16673</strain>
    </source>
</reference>
<name>A0ABP7U0B2_9BURK</name>
<dbReference type="SUPFAM" id="SSF51182">
    <property type="entry name" value="RmlC-like cupins"/>
    <property type="match status" value="1"/>
</dbReference>
<evidence type="ECO:0000256" key="2">
    <source>
        <dbReference type="RuleBase" id="RU003457"/>
    </source>
</evidence>
<dbReference type="EMBL" id="BAAAZE010000016">
    <property type="protein sequence ID" value="GAA4033827.1"/>
    <property type="molecule type" value="Genomic_DNA"/>
</dbReference>
<dbReference type="PANTHER" id="PTHR13903:SF8">
    <property type="entry name" value="PIRIN"/>
    <property type="match status" value="1"/>
</dbReference>
<evidence type="ECO:0000313" key="5">
    <source>
        <dbReference type="EMBL" id="GAA4033827.1"/>
    </source>
</evidence>
<organism evidence="5 6">
    <name type="scientific">Actimicrobium antarcticum</name>
    <dbReference type="NCBI Taxonomy" id="1051899"/>
    <lineage>
        <taxon>Bacteria</taxon>
        <taxon>Pseudomonadati</taxon>
        <taxon>Pseudomonadota</taxon>
        <taxon>Betaproteobacteria</taxon>
        <taxon>Burkholderiales</taxon>
        <taxon>Oxalobacteraceae</taxon>
        <taxon>Actimicrobium</taxon>
    </lineage>
</organism>
<dbReference type="RefSeq" id="WP_344765554.1">
    <property type="nucleotide sequence ID" value="NZ_BAAAZE010000016.1"/>
</dbReference>
<sequence length="299" mass="31709">MSITAQKTTRGVARITQAQRVIEGAGFEVQRAVPAAGLEAVGPFIFVDHFGPVDYAPGKAMGAPDHPHAGIETLTYFFEGGGMRHRDSLGNVSTLQAGGAQWMRAGRGIVHDESPDEALLRDGGRVHGAQLWINLPSDHKMDAPQYQAYDADQIPHWTEQDGKVQLRLIAGQLGERTGPVASFGNPWLLHLTLQADARCVVPLDGVAQAAVYVVAGSGCCGIDRTEGAPGQLIQLEGQGSALIEAGAAGLDVLVLGGDPLDAPIVRHGPFVMNTHRQLQQAVQDFQQGKMGRIEHGTAV</sequence>
<evidence type="ECO:0000259" key="3">
    <source>
        <dbReference type="Pfam" id="PF02678"/>
    </source>
</evidence>
<dbReference type="InterPro" id="IPR014710">
    <property type="entry name" value="RmlC-like_jellyroll"/>
</dbReference>
<evidence type="ECO:0000256" key="1">
    <source>
        <dbReference type="ARBA" id="ARBA00008416"/>
    </source>
</evidence>
<proteinExistence type="inferred from homology"/>
<comment type="similarity">
    <text evidence="1 2">Belongs to the pirin family.</text>
</comment>
<dbReference type="InterPro" id="IPR011051">
    <property type="entry name" value="RmlC_Cupin_sf"/>
</dbReference>
<comment type="caution">
    <text evidence="5">The sequence shown here is derived from an EMBL/GenBank/DDBJ whole genome shotgun (WGS) entry which is preliminary data.</text>
</comment>
<dbReference type="Proteomes" id="UP001501353">
    <property type="component" value="Unassembled WGS sequence"/>
</dbReference>
<protein>
    <submittedName>
        <fullName evidence="5">Pirin family protein</fullName>
    </submittedName>
</protein>
<dbReference type="PIRSF" id="PIRSF006232">
    <property type="entry name" value="Pirin"/>
    <property type="match status" value="1"/>
</dbReference>
<accession>A0ABP7U0B2</accession>
<dbReference type="CDD" id="cd02909">
    <property type="entry name" value="cupin_pirin_N"/>
    <property type="match status" value="1"/>
</dbReference>